<dbReference type="InterPro" id="IPR058840">
    <property type="entry name" value="AAA_SelU"/>
</dbReference>
<evidence type="ECO:0000313" key="4">
    <source>
        <dbReference type="Proteomes" id="UP001319060"/>
    </source>
</evidence>
<accession>A0ABS2ZBX7</accession>
<dbReference type="PROSITE" id="PS50206">
    <property type="entry name" value="RHODANESE_3"/>
    <property type="match status" value="1"/>
</dbReference>
<keyword evidence="1" id="KW-0711">Selenium</keyword>
<gene>
    <name evidence="3" type="primary">mnmH</name>
    <name evidence="3" type="ORF">JYA64_10395</name>
</gene>
<dbReference type="Proteomes" id="UP001319060">
    <property type="component" value="Unassembled WGS sequence"/>
</dbReference>
<dbReference type="InterPro" id="IPR036873">
    <property type="entry name" value="Rhodanese-like_dom_sf"/>
</dbReference>
<dbReference type="InterPro" id="IPR001763">
    <property type="entry name" value="Rhodanese-like_dom"/>
</dbReference>
<dbReference type="Gene3D" id="3.40.250.10">
    <property type="entry name" value="Rhodanese-like domain"/>
    <property type="match status" value="1"/>
</dbReference>
<evidence type="ECO:0000256" key="1">
    <source>
        <dbReference type="ARBA" id="ARBA00023266"/>
    </source>
</evidence>
<dbReference type="SUPFAM" id="SSF52821">
    <property type="entry name" value="Rhodanese/Cell cycle control phosphatase"/>
    <property type="match status" value="1"/>
</dbReference>
<dbReference type="PANTHER" id="PTHR30401">
    <property type="entry name" value="TRNA 2-SELENOURIDINE SYNTHASE"/>
    <property type="match status" value="1"/>
</dbReference>
<organism evidence="3 4">
    <name type="scientific">Fictibacillus barbaricus</name>
    <dbReference type="NCBI Taxonomy" id="182136"/>
    <lineage>
        <taxon>Bacteria</taxon>
        <taxon>Bacillati</taxon>
        <taxon>Bacillota</taxon>
        <taxon>Bacilli</taxon>
        <taxon>Bacillales</taxon>
        <taxon>Fictibacillaceae</taxon>
        <taxon>Fictibacillus</taxon>
    </lineage>
</organism>
<protein>
    <submittedName>
        <fullName evidence="3">tRNA 2-selenouridine(34) synthase MnmH</fullName>
    </submittedName>
</protein>
<name>A0ABS2ZBX7_9BACL</name>
<comment type="caution">
    <text evidence="3">The sequence shown here is derived from an EMBL/GenBank/DDBJ whole genome shotgun (WGS) entry which is preliminary data.</text>
</comment>
<dbReference type="NCBIfam" id="TIGR03167">
    <property type="entry name" value="tRNA_sel_U_synt"/>
    <property type="match status" value="1"/>
</dbReference>
<evidence type="ECO:0000259" key="2">
    <source>
        <dbReference type="PROSITE" id="PS50206"/>
    </source>
</evidence>
<reference evidence="3 4" key="1">
    <citation type="submission" date="2021-01" db="EMBL/GenBank/DDBJ databases">
        <title>Genome Sequencing of Type Strains.</title>
        <authorList>
            <person name="Lemaire J.F."/>
            <person name="Inderbitzin P."/>
            <person name="Collins S.B."/>
            <person name="Wespe N."/>
            <person name="Knight-Connoni V."/>
        </authorList>
    </citation>
    <scope>NUCLEOTIDE SEQUENCE [LARGE SCALE GENOMIC DNA]</scope>
    <source>
        <strain evidence="3 4">DSM 14730</strain>
    </source>
</reference>
<evidence type="ECO:0000313" key="3">
    <source>
        <dbReference type="EMBL" id="MBN3545703.1"/>
    </source>
</evidence>
<dbReference type="EMBL" id="JAFHKS010000043">
    <property type="protein sequence ID" value="MBN3545703.1"/>
    <property type="molecule type" value="Genomic_DNA"/>
</dbReference>
<keyword evidence="4" id="KW-1185">Reference proteome</keyword>
<dbReference type="NCBIfam" id="NF008750">
    <property type="entry name" value="PRK11784.1-2"/>
    <property type="match status" value="1"/>
</dbReference>
<dbReference type="InterPro" id="IPR017582">
    <property type="entry name" value="SelU"/>
</dbReference>
<feature type="domain" description="Rhodanese" evidence="2">
    <location>
        <begin position="13"/>
        <end position="137"/>
    </location>
</feature>
<dbReference type="Pfam" id="PF26341">
    <property type="entry name" value="AAA_SelU"/>
    <property type="match status" value="1"/>
</dbReference>
<sequence>MNKIETISVNEIDPEKHLLFDVRSPKEYEEYHLPGAECLSIFSNEERAEIGTLYKQHSKELAMQRGLEVVGPKLPLLFQRIKTVKDQNPNKDVVIYCARGGMRSKSIAQTMSMMGLDCLQLEGGIRSHRKLIDAFFEEFIQTARQIIVLEGHTGTMKTKVLEHLQREGYPVINLEEMAGHKGSIFGRIGEQPSSQKKFESKLYERLKVLEDSPTLIIESESKRIGRVVVPDFLLQGKYDGTRIHIEMPFYIRVKYICNVYEPLLHKEEITEAVIKLSKRIPSIVMEDIHQALLSEDYEKVVSLLLEYYYDPKYEYAEKKYESPCIRVYGDSFQEVNRKVKEHIDRLI</sequence>
<dbReference type="PANTHER" id="PTHR30401:SF0">
    <property type="entry name" value="TRNA 2-SELENOURIDINE SYNTHASE"/>
    <property type="match status" value="1"/>
</dbReference>
<dbReference type="Pfam" id="PF00581">
    <property type="entry name" value="Rhodanese"/>
    <property type="match status" value="1"/>
</dbReference>
<dbReference type="SMART" id="SM00450">
    <property type="entry name" value="RHOD"/>
    <property type="match status" value="1"/>
</dbReference>
<dbReference type="RefSeq" id="WP_188402565.1">
    <property type="nucleotide sequence ID" value="NZ_BMCE01000002.1"/>
</dbReference>
<proteinExistence type="predicted"/>